<evidence type="ECO:0000256" key="1">
    <source>
        <dbReference type="SAM" id="MobiDB-lite"/>
    </source>
</evidence>
<feature type="region of interest" description="Disordered" evidence="1">
    <location>
        <begin position="109"/>
        <end position="128"/>
    </location>
</feature>
<dbReference type="EMBL" id="MNLH01000001">
    <property type="protein sequence ID" value="PNS43848.1"/>
    <property type="molecule type" value="Genomic_DNA"/>
</dbReference>
<dbReference type="GO" id="GO:0006508">
    <property type="term" value="P:proteolysis"/>
    <property type="evidence" value="ECO:0007669"/>
    <property type="project" value="UniProtKB-KW"/>
</dbReference>
<comment type="caution">
    <text evidence="2">The sequence shown here is derived from an EMBL/GenBank/DDBJ whole genome shotgun (WGS) entry which is preliminary data.</text>
</comment>
<gene>
    <name evidence="2" type="ORF">BFS05_01115</name>
</gene>
<keyword evidence="2" id="KW-0378">Hydrolase</keyword>
<dbReference type="AlphaFoldDB" id="A0A2K1SWD6"/>
<dbReference type="Proteomes" id="UP000236146">
    <property type="component" value="Unassembled WGS sequence"/>
</dbReference>
<dbReference type="InterPro" id="IPR011664">
    <property type="entry name" value="Abi_system_AbiD/AbiF-like"/>
</dbReference>
<accession>A0A2K1SWD6</accession>
<dbReference type="Pfam" id="PF07751">
    <property type="entry name" value="Abi_2"/>
    <property type="match status" value="1"/>
</dbReference>
<dbReference type="OrthoDB" id="2046111at2"/>
<proteinExistence type="predicted"/>
<protein>
    <submittedName>
        <fullName evidence="2">CAAX protease</fullName>
    </submittedName>
</protein>
<evidence type="ECO:0000313" key="3">
    <source>
        <dbReference type="Proteomes" id="UP000236146"/>
    </source>
</evidence>
<keyword evidence="2" id="KW-0645">Protease</keyword>
<reference evidence="2 3" key="1">
    <citation type="submission" date="2016-10" db="EMBL/GenBank/DDBJ databases">
        <authorList>
            <person name="Varghese N."/>
        </authorList>
    </citation>
    <scope>NUCLEOTIDE SEQUENCE [LARGE SCALE GENOMIC DNA]</scope>
    <source>
        <strain evidence="2 3">KA00225</strain>
    </source>
</reference>
<dbReference type="RefSeq" id="WP_103084228.1">
    <property type="nucleotide sequence ID" value="NZ_MNLH01000001.1"/>
</dbReference>
<feature type="compositionally biased region" description="Polar residues" evidence="1">
    <location>
        <begin position="109"/>
        <end position="123"/>
    </location>
</feature>
<sequence length="329" mass="38226">MSYKTVDSLMRHLRDSGVMISGTAQKRQLINTGYFHGYKGYRFFSDTQSRHQIPFSSYNEVYATIKYDSELKSLFYGKIMFIETAVKNIAMECILRKSRSESIQAMLTKSVSGANNSPKNFTNDQKRKAQQKKLDLQNSIQRNLARAYKNKDPKITHFYDKYADVPIWALFEITMLGDFGNILSCLTYEVREDISKKIGLNLSSDTNRELVYKYIYLLKDLRNAIAHNSAIFDTRFKKAKPSRPMTACLINEIHLPYVNFNSIGDYIVLVSYFLKILHVSKIEIKSFINEYEKITSDYINSVSKSNVNVVKAVIKKDWKKRMTKLKDYI</sequence>
<dbReference type="GO" id="GO:0008233">
    <property type="term" value="F:peptidase activity"/>
    <property type="evidence" value="ECO:0007669"/>
    <property type="project" value="UniProtKB-KW"/>
</dbReference>
<name>A0A2K1SWD6_GARVA</name>
<evidence type="ECO:0000313" key="2">
    <source>
        <dbReference type="EMBL" id="PNS43848.1"/>
    </source>
</evidence>
<organism evidence="2 3">
    <name type="scientific">Gardnerella vaginalis</name>
    <dbReference type="NCBI Taxonomy" id="2702"/>
    <lineage>
        <taxon>Bacteria</taxon>
        <taxon>Bacillati</taxon>
        <taxon>Actinomycetota</taxon>
        <taxon>Actinomycetes</taxon>
        <taxon>Bifidobacteriales</taxon>
        <taxon>Bifidobacteriaceae</taxon>
        <taxon>Gardnerella</taxon>
    </lineage>
</organism>